<proteinExistence type="predicted"/>
<keyword evidence="2" id="KW-1185">Reference proteome</keyword>
<dbReference type="EMBL" id="CAJVPY010009072">
    <property type="protein sequence ID" value="CAG8704396.1"/>
    <property type="molecule type" value="Genomic_DNA"/>
</dbReference>
<dbReference type="OrthoDB" id="10499288at2759"/>
<sequence length="101" mass="11625">MQDCSYFATKYLLEQIQLILNSATLSTPNKQVMISYTDENDKDENDSTSKITSSNLLAFNNTLKKQTTLFKYIGRSLTASKISKFEYLVLWTTVSARFAFW</sequence>
<protein>
    <submittedName>
        <fullName evidence="1">26848_t:CDS:1</fullName>
    </submittedName>
</protein>
<dbReference type="Proteomes" id="UP000789405">
    <property type="component" value="Unassembled WGS sequence"/>
</dbReference>
<comment type="caution">
    <text evidence="1">The sequence shown here is derived from an EMBL/GenBank/DDBJ whole genome shotgun (WGS) entry which is preliminary data.</text>
</comment>
<evidence type="ECO:0000313" key="2">
    <source>
        <dbReference type="Proteomes" id="UP000789405"/>
    </source>
</evidence>
<gene>
    <name evidence="1" type="ORF">DERYTH_LOCUS13195</name>
</gene>
<accession>A0A9N9HT70</accession>
<organism evidence="1 2">
    <name type="scientific">Dentiscutata erythropus</name>
    <dbReference type="NCBI Taxonomy" id="1348616"/>
    <lineage>
        <taxon>Eukaryota</taxon>
        <taxon>Fungi</taxon>
        <taxon>Fungi incertae sedis</taxon>
        <taxon>Mucoromycota</taxon>
        <taxon>Glomeromycotina</taxon>
        <taxon>Glomeromycetes</taxon>
        <taxon>Diversisporales</taxon>
        <taxon>Gigasporaceae</taxon>
        <taxon>Dentiscutata</taxon>
    </lineage>
</organism>
<reference evidence="1" key="1">
    <citation type="submission" date="2021-06" db="EMBL/GenBank/DDBJ databases">
        <authorList>
            <person name="Kallberg Y."/>
            <person name="Tangrot J."/>
            <person name="Rosling A."/>
        </authorList>
    </citation>
    <scope>NUCLEOTIDE SEQUENCE</scope>
    <source>
        <strain evidence="1">MA453B</strain>
    </source>
</reference>
<evidence type="ECO:0000313" key="1">
    <source>
        <dbReference type="EMBL" id="CAG8704396.1"/>
    </source>
</evidence>
<dbReference type="AlphaFoldDB" id="A0A9N9HT70"/>
<name>A0A9N9HT70_9GLOM</name>